<dbReference type="GO" id="GO:0016787">
    <property type="term" value="F:hydrolase activity"/>
    <property type="evidence" value="ECO:0007669"/>
    <property type="project" value="UniProtKB-KW"/>
</dbReference>
<protein>
    <submittedName>
        <fullName evidence="1">Alpha/beta hydrolase family protein</fullName>
    </submittedName>
</protein>
<accession>A0A517T6X8</accession>
<proteinExistence type="predicted"/>
<evidence type="ECO:0000313" key="1">
    <source>
        <dbReference type="EMBL" id="QDT64134.1"/>
    </source>
</evidence>
<dbReference type="RefSeq" id="WP_145261047.1">
    <property type="nucleotide sequence ID" value="NZ_CP036316.1"/>
</dbReference>
<gene>
    <name evidence="1" type="ORF">V22_13650</name>
</gene>
<dbReference type="SUPFAM" id="SSF53474">
    <property type="entry name" value="alpha/beta-Hydrolases"/>
    <property type="match status" value="1"/>
</dbReference>
<dbReference type="InterPro" id="IPR029058">
    <property type="entry name" value="AB_hydrolase_fold"/>
</dbReference>
<organism evidence="1 2">
    <name type="scientific">Calycomorphotria hydatis</name>
    <dbReference type="NCBI Taxonomy" id="2528027"/>
    <lineage>
        <taxon>Bacteria</taxon>
        <taxon>Pseudomonadati</taxon>
        <taxon>Planctomycetota</taxon>
        <taxon>Planctomycetia</taxon>
        <taxon>Planctomycetales</taxon>
        <taxon>Planctomycetaceae</taxon>
        <taxon>Calycomorphotria</taxon>
    </lineage>
</organism>
<dbReference type="OrthoDB" id="238036at2"/>
<dbReference type="Proteomes" id="UP000319976">
    <property type="component" value="Chromosome"/>
</dbReference>
<keyword evidence="1" id="KW-0378">Hydrolase</keyword>
<reference evidence="1 2" key="1">
    <citation type="submission" date="2019-02" db="EMBL/GenBank/DDBJ databases">
        <title>Deep-cultivation of Planctomycetes and their phenomic and genomic characterization uncovers novel biology.</title>
        <authorList>
            <person name="Wiegand S."/>
            <person name="Jogler M."/>
            <person name="Boedeker C."/>
            <person name="Pinto D."/>
            <person name="Vollmers J."/>
            <person name="Rivas-Marin E."/>
            <person name="Kohn T."/>
            <person name="Peeters S.H."/>
            <person name="Heuer A."/>
            <person name="Rast P."/>
            <person name="Oberbeckmann S."/>
            <person name="Bunk B."/>
            <person name="Jeske O."/>
            <person name="Meyerdierks A."/>
            <person name="Storesund J.E."/>
            <person name="Kallscheuer N."/>
            <person name="Luecker S."/>
            <person name="Lage O.M."/>
            <person name="Pohl T."/>
            <person name="Merkel B.J."/>
            <person name="Hornburger P."/>
            <person name="Mueller R.-W."/>
            <person name="Bruemmer F."/>
            <person name="Labrenz M."/>
            <person name="Spormann A.M."/>
            <person name="Op den Camp H."/>
            <person name="Overmann J."/>
            <person name="Amann R."/>
            <person name="Jetten M.S.M."/>
            <person name="Mascher T."/>
            <person name="Medema M.H."/>
            <person name="Devos D.P."/>
            <person name="Kaster A.-K."/>
            <person name="Ovreas L."/>
            <person name="Rohde M."/>
            <person name="Galperin M.Y."/>
            <person name="Jogler C."/>
        </authorList>
    </citation>
    <scope>NUCLEOTIDE SEQUENCE [LARGE SCALE GENOMIC DNA]</scope>
    <source>
        <strain evidence="1 2">V22</strain>
    </source>
</reference>
<dbReference type="AlphaFoldDB" id="A0A517T6X8"/>
<dbReference type="Gene3D" id="3.40.50.1820">
    <property type="entry name" value="alpha/beta hydrolase"/>
    <property type="match status" value="1"/>
</dbReference>
<keyword evidence="2" id="KW-1185">Reference proteome</keyword>
<name>A0A517T6X8_9PLAN</name>
<evidence type="ECO:0000313" key="2">
    <source>
        <dbReference type="Proteomes" id="UP000319976"/>
    </source>
</evidence>
<sequence length="348" mass="39006">MRNRLASILRKIRSGLIDELFGLMLLYRVLRYRNPPKIVGTTSERFPHLYSGDPKLFYQPEPSSTGLEVRSSRVHELNGHMVDDLLFRSSTDAHFDESNTVTCRRWLPTDSRDTGCTLLLVDGLVQFDFSSQHAVAEICLQHGVELFGVDLPYNHRRTPKGYRPGQFIVGGDVDHAFAVLRQSVLDVWSAVRFLLSEGRTVALAGISLGGWTVLSVSLLESRLAAVTAITPPVDMLGVLTEGGVIVRAARKNLAIDRARINQLRPAAESISLLPWQPAIPAERIRLYAGQHDRFIPTPRIRELAAKWNCPLVVEPYGHIELTTFDHHLQRLTAEILPHSFPELISSKN</sequence>
<dbReference type="EMBL" id="CP036316">
    <property type="protein sequence ID" value="QDT64134.1"/>
    <property type="molecule type" value="Genomic_DNA"/>
</dbReference>
<dbReference type="KEGG" id="chya:V22_13650"/>